<dbReference type="PROSITE" id="PS00678">
    <property type="entry name" value="WD_REPEATS_1"/>
    <property type="match status" value="3"/>
</dbReference>
<comment type="similarity">
    <text evidence="1">Belongs to the WD repeat MET30/SCONB/SCON-2 family.</text>
</comment>
<dbReference type="PANTHER" id="PTHR22847">
    <property type="entry name" value="WD40 REPEAT PROTEIN"/>
    <property type="match status" value="1"/>
</dbReference>
<organism evidence="7 8">
    <name type="scientific">Phomopsis amygdali</name>
    <name type="common">Fusicoccum amygdali</name>
    <dbReference type="NCBI Taxonomy" id="1214568"/>
    <lineage>
        <taxon>Eukaryota</taxon>
        <taxon>Fungi</taxon>
        <taxon>Dikarya</taxon>
        <taxon>Ascomycota</taxon>
        <taxon>Pezizomycotina</taxon>
        <taxon>Sordariomycetes</taxon>
        <taxon>Sordariomycetidae</taxon>
        <taxon>Diaporthales</taxon>
        <taxon>Diaporthaceae</taxon>
        <taxon>Diaporthe</taxon>
    </lineage>
</organism>
<feature type="repeat" description="WD" evidence="4">
    <location>
        <begin position="726"/>
        <end position="767"/>
    </location>
</feature>
<dbReference type="Gene3D" id="1.20.1280.50">
    <property type="match status" value="1"/>
</dbReference>
<dbReference type="PRINTS" id="PR00320">
    <property type="entry name" value="GPROTEINBRPT"/>
</dbReference>
<feature type="repeat" description="WD" evidence="4">
    <location>
        <begin position="684"/>
        <end position="725"/>
    </location>
</feature>
<feature type="repeat" description="WD" evidence="4">
    <location>
        <begin position="604"/>
        <end position="643"/>
    </location>
</feature>
<dbReference type="PROSITE" id="PS50294">
    <property type="entry name" value="WD_REPEATS_REGION"/>
    <property type="match status" value="3"/>
</dbReference>
<dbReference type="PROSITE" id="PS50082">
    <property type="entry name" value="WD_REPEATS_2"/>
    <property type="match status" value="5"/>
</dbReference>
<gene>
    <name evidence="7" type="ORF">N8I77_007649</name>
</gene>
<feature type="region of interest" description="Disordered" evidence="5">
    <location>
        <begin position="171"/>
        <end position="233"/>
    </location>
</feature>
<evidence type="ECO:0000256" key="5">
    <source>
        <dbReference type="SAM" id="MobiDB-lite"/>
    </source>
</evidence>
<dbReference type="InterPro" id="IPR001680">
    <property type="entry name" value="WD40_rpt"/>
</dbReference>
<keyword evidence="2 4" id="KW-0853">WD repeat</keyword>
<evidence type="ECO:0000256" key="1">
    <source>
        <dbReference type="ARBA" id="ARBA00007968"/>
    </source>
</evidence>
<keyword evidence="3" id="KW-0677">Repeat</keyword>
<dbReference type="Gene3D" id="2.130.10.10">
    <property type="entry name" value="YVTN repeat-like/Quinoprotein amine dehydrogenase"/>
    <property type="match status" value="2"/>
</dbReference>
<feature type="repeat" description="WD" evidence="4">
    <location>
        <begin position="475"/>
        <end position="508"/>
    </location>
</feature>
<dbReference type="CDD" id="cd00200">
    <property type="entry name" value="WD40"/>
    <property type="match status" value="1"/>
</dbReference>
<evidence type="ECO:0000256" key="2">
    <source>
        <dbReference type="ARBA" id="ARBA00022574"/>
    </source>
</evidence>
<keyword evidence="8" id="KW-1185">Reference proteome</keyword>
<feature type="region of interest" description="Disordered" evidence="5">
    <location>
        <begin position="531"/>
        <end position="554"/>
    </location>
</feature>
<feature type="repeat" description="WD" evidence="4">
    <location>
        <begin position="644"/>
        <end position="683"/>
    </location>
</feature>
<feature type="domain" description="F-box" evidence="6">
    <location>
        <begin position="373"/>
        <end position="419"/>
    </location>
</feature>
<dbReference type="PROSITE" id="PS50181">
    <property type="entry name" value="FBOX"/>
    <property type="match status" value="1"/>
</dbReference>
<evidence type="ECO:0000256" key="4">
    <source>
        <dbReference type="PROSITE-ProRule" id="PRU00221"/>
    </source>
</evidence>
<dbReference type="SUPFAM" id="SSF50978">
    <property type="entry name" value="WD40 repeat-like"/>
    <property type="match status" value="1"/>
</dbReference>
<evidence type="ECO:0000313" key="8">
    <source>
        <dbReference type="Proteomes" id="UP001265746"/>
    </source>
</evidence>
<dbReference type="AlphaFoldDB" id="A0AAD9W1L1"/>
<evidence type="ECO:0000313" key="7">
    <source>
        <dbReference type="EMBL" id="KAK2604748.1"/>
    </source>
</evidence>
<feature type="region of interest" description="Disordered" evidence="5">
    <location>
        <begin position="30"/>
        <end position="80"/>
    </location>
</feature>
<feature type="compositionally biased region" description="Low complexity" evidence="5">
    <location>
        <begin position="41"/>
        <end position="60"/>
    </location>
</feature>
<sequence>MASPSARRIFPISDWAPAHEALYLEADNDSSIDTLPFPSKPRQSSYTPSPSSSSCCAPLPRRSHTTKQHRSMSLPWRPKSQIISPSDIEAKFPDFSLDRTQTAAQLATTHSGSASGLGSVSGSGPGFVEYESTSSDLSGAVKGKGKGRISGIFRRASVSLKGLVHRRTSIATDTFEDPRETTRHQQRSSHAPSHSYHHIQTTPASPQAGSSSPSRAGAQQSRPTTSHGINATWHRLRQATSFRQSRVLYGDFTMHGHEVPYQPQDDLPYSVPRPGVGGEPPVIPRHGGSGARAAAAAWQHDMFPTVHPVGRADMPVLKNKRLTLDSTQTDRESGIGIAVTSHDSEAGDLQDLDMVTSDGAQVLYGCAPEISRIDFIDRLPAELAIQVLAHLDAADLARSSLVSRPWQEMVSSQHIWRESYLREKTGTYATSSPVQPGSGLGVPAIQPNINWKDAYRVTEELGQRWKRGQATSIYLNGHSDSIYCLQFDEQKIITGSRDKTIRIWDMHTLACKLVIGPPEVVKDNALLYDEDGNPTHSATHEPHTGADAEQNRTTSVPTTVSFQTHHKASILCLQYDDNILVTGSSDASCIVYDVNGGYRPVRRLRHHTAAVLDLCFDDKHIVTCSKDISICVWDRETGQLLKQLRGHSGPVNAVQMRGNTVVSCSGDFRVKLWNIDTGKQIREFQGHTKGLACSQFSEDGRYVASAGNDKVIRIWDANTGECLREMKAHESLVRSLHIDSVSGRLISGSYDTDIKVFDMETGRQLLDFPRWHASWVLSAKSDYRRIVSTGQDPKILVMDFGAGIQGIDMLESDSANRVAMEESKVVADVQEDGGYI</sequence>
<feature type="compositionally biased region" description="Basic residues" evidence="5">
    <location>
        <begin position="61"/>
        <end position="70"/>
    </location>
</feature>
<dbReference type="InterPro" id="IPR036047">
    <property type="entry name" value="F-box-like_dom_sf"/>
</dbReference>
<name>A0AAD9W1L1_PHOAM</name>
<evidence type="ECO:0000256" key="3">
    <source>
        <dbReference type="ARBA" id="ARBA00022737"/>
    </source>
</evidence>
<feature type="compositionally biased region" description="Low complexity" evidence="5">
    <location>
        <begin position="203"/>
        <end position="222"/>
    </location>
</feature>
<dbReference type="SMART" id="SM00256">
    <property type="entry name" value="FBOX"/>
    <property type="match status" value="1"/>
</dbReference>
<proteinExistence type="inferred from homology"/>
<dbReference type="InterPro" id="IPR019775">
    <property type="entry name" value="WD40_repeat_CS"/>
</dbReference>
<dbReference type="InterPro" id="IPR020472">
    <property type="entry name" value="WD40_PAC1"/>
</dbReference>
<protein>
    <recommendedName>
        <fullName evidence="6">F-box domain-containing protein</fullName>
    </recommendedName>
</protein>
<dbReference type="Pfam" id="PF00400">
    <property type="entry name" value="WD40"/>
    <property type="match status" value="6"/>
</dbReference>
<feature type="compositionally biased region" description="Polar residues" evidence="5">
    <location>
        <begin position="188"/>
        <end position="202"/>
    </location>
</feature>
<dbReference type="SMART" id="SM00320">
    <property type="entry name" value="WD40"/>
    <property type="match status" value="6"/>
</dbReference>
<dbReference type="SUPFAM" id="SSF81383">
    <property type="entry name" value="F-box domain"/>
    <property type="match status" value="1"/>
</dbReference>
<dbReference type="InterPro" id="IPR015943">
    <property type="entry name" value="WD40/YVTN_repeat-like_dom_sf"/>
</dbReference>
<dbReference type="InterPro" id="IPR001810">
    <property type="entry name" value="F-box_dom"/>
</dbReference>
<comment type="caution">
    <text evidence="7">The sequence shown here is derived from an EMBL/GenBank/DDBJ whole genome shotgun (WGS) entry which is preliminary data.</text>
</comment>
<dbReference type="Pfam" id="PF12937">
    <property type="entry name" value="F-box-like"/>
    <property type="match status" value="1"/>
</dbReference>
<accession>A0AAD9W1L1</accession>
<feature type="compositionally biased region" description="Basic and acidic residues" evidence="5">
    <location>
        <begin position="538"/>
        <end position="550"/>
    </location>
</feature>
<reference evidence="7" key="1">
    <citation type="submission" date="2023-06" db="EMBL/GenBank/DDBJ databases">
        <authorList>
            <person name="Noh H."/>
        </authorList>
    </citation>
    <scope>NUCLEOTIDE SEQUENCE</scope>
    <source>
        <strain evidence="7">DUCC20226</strain>
    </source>
</reference>
<dbReference type="InterPro" id="IPR036322">
    <property type="entry name" value="WD40_repeat_dom_sf"/>
</dbReference>
<dbReference type="PANTHER" id="PTHR22847:SF745">
    <property type="entry name" value="F-BOX_WD REPEAT-CONTAINING PROTEIN 7"/>
    <property type="match status" value="1"/>
</dbReference>
<dbReference type="Proteomes" id="UP001265746">
    <property type="component" value="Unassembled WGS sequence"/>
</dbReference>
<evidence type="ECO:0000259" key="6">
    <source>
        <dbReference type="PROSITE" id="PS50181"/>
    </source>
</evidence>
<dbReference type="EMBL" id="JAUJFL010000004">
    <property type="protein sequence ID" value="KAK2604748.1"/>
    <property type="molecule type" value="Genomic_DNA"/>
</dbReference>